<reference evidence="2" key="1">
    <citation type="journal article" date="2023" name="G3 (Bethesda)">
        <title>Whole genome assemblies of Zophobas morio and Tenebrio molitor.</title>
        <authorList>
            <person name="Kaur S."/>
            <person name="Stinson S.A."/>
            <person name="diCenzo G.C."/>
        </authorList>
    </citation>
    <scope>NUCLEOTIDE SEQUENCE</scope>
    <source>
        <strain evidence="2">QUZm001</strain>
    </source>
</reference>
<accession>A0AA38MMY1</accession>
<keyword evidence="1" id="KW-0732">Signal</keyword>
<evidence type="ECO:0000256" key="1">
    <source>
        <dbReference type="SAM" id="SignalP"/>
    </source>
</evidence>
<gene>
    <name evidence="2" type="ORF">Zmor_005944</name>
</gene>
<protein>
    <submittedName>
        <fullName evidence="2">Uncharacterized protein</fullName>
    </submittedName>
</protein>
<feature type="chain" id="PRO_5041265440" evidence="1">
    <location>
        <begin position="17"/>
        <end position="106"/>
    </location>
</feature>
<dbReference type="Proteomes" id="UP001168821">
    <property type="component" value="Unassembled WGS sequence"/>
</dbReference>
<comment type="caution">
    <text evidence="2">The sequence shown here is derived from an EMBL/GenBank/DDBJ whole genome shotgun (WGS) entry which is preliminary data.</text>
</comment>
<proteinExistence type="predicted"/>
<name>A0AA38MMY1_9CUCU</name>
<evidence type="ECO:0000313" key="2">
    <source>
        <dbReference type="EMBL" id="KAJ3661553.1"/>
    </source>
</evidence>
<keyword evidence="3" id="KW-1185">Reference proteome</keyword>
<evidence type="ECO:0000313" key="3">
    <source>
        <dbReference type="Proteomes" id="UP001168821"/>
    </source>
</evidence>
<feature type="signal peptide" evidence="1">
    <location>
        <begin position="1"/>
        <end position="16"/>
    </location>
</feature>
<sequence length="106" mass="12688">MNVSLITLLNATVAAAISFGIEQNLLDKKNETTAWFLRIMYKWFKYMTGRYYKYAISHHNEEEYTEATACIESVMDIFRTMKVSKSWKPYQTYYVAKQLWTFKRNI</sequence>
<dbReference type="EMBL" id="JALNTZ010000002">
    <property type="protein sequence ID" value="KAJ3661553.1"/>
    <property type="molecule type" value="Genomic_DNA"/>
</dbReference>
<dbReference type="AlphaFoldDB" id="A0AA38MMY1"/>
<organism evidence="2 3">
    <name type="scientific">Zophobas morio</name>
    <dbReference type="NCBI Taxonomy" id="2755281"/>
    <lineage>
        <taxon>Eukaryota</taxon>
        <taxon>Metazoa</taxon>
        <taxon>Ecdysozoa</taxon>
        <taxon>Arthropoda</taxon>
        <taxon>Hexapoda</taxon>
        <taxon>Insecta</taxon>
        <taxon>Pterygota</taxon>
        <taxon>Neoptera</taxon>
        <taxon>Endopterygota</taxon>
        <taxon>Coleoptera</taxon>
        <taxon>Polyphaga</taxon>
        <taxon>Cucujiformia</taxon>
        <taxon>Tenebrionidae</taxon>
        <taxon>Zophobas</taxon>
    </lineage>
</organism>